<dbReference type="InterPro" id="IPR011010">
    <property type="entry name" value="DNA_brk_join_enz"/>
</dbReference>
<evidence type="ECO:0000256" key="2">
    <source>
        <dbReference type="ARBA" id="ARBA00022908"/>
    </source>
</evidence>
<dbReference type="InterPro" id="IPR002104">
    <property type="entry name" value="Integrase_catalytic"/>
</dbReference>
<keyword evidence="7" id="KW-1185">Reference proteome</keyword>
<name>A0A5C1A8Q5_9BACT</name>
<proteinExistence type="inferred from homology"/>
<dbReference type="AlphaFoldDB" id="A0A5C1A8Q5"/>
<evidence type="ECO:0000256" key="3">
    <source>
        <dbReference type="ARBA" id="ARBA00023125"/>
    </source>
</evidence>
<evidence type="ECO:0000256" key="4">
    <source>
        <dbReference type="ARBA" id="ARBA00023172"/>
    </source>
</evidence>
<dbReference type="InterPro" id="IPR025166">
    <property type="entry name" value="Integrase_DNA_bind_dom"/>
</dbReference>
<dbReference type="Pfam" id="PF13356">
    <property type="entry name" value="Arm-DNA-bind_3"/>
    <property type="match status" value="1"/>
</dbReference>
<dbReference type="InterPro" id="IPR038488">
    <property type="entry name" value="Integrase_DNA-bd_sf"/>
</dbReference>
<dbReference type="OrthoDB" id="255290at2"/>
<dbReference type="InterPro" id="IPR050808">
    <property type="entry name" value="Phage_Integrase"/>
</dbReference>
<keyword evidence="2" id="KW-0229">DNA integration</keyword>
<evidence type="ECO:0000259" key="5">
    <source>
        <dbReference type="PROSITE" id="PS51898"/>
    </source>
</evidence>
<dbReference type="GO" id="GO:0003677">
    <property type="term" value="F:DNA binding"/>
    <property type="evidence" value="ECO:0007669"/>
    <property type="project" value="UniProtKB-KW"/>
</dbReference>
<dbReference type="Gene3D" id="1.10.150.130">
    <property type="match status" value="1"/>
</dbReference>
<evidence type="ECO:0000256" key="1">
    <source>
        <dbReference type="ARBA" id="ARBA00008857"/>
    </source>
</evidence>
<dbReference type="SUPFAM" id="SSF56349">
    <property type="entry name" value="DNA breaking-rejoining enzymes"/>
    <property type="match status" value="1"/>
</dbReference>
<organism evidence="6 7">
    <name type="scientific">Limnoglobus roseus</name>
    <dbReference type="NCBI Taxonomy" id="2598579"/>
    <lineage>
        <taxon>Bacteria</taxon>
        <taxon>Pseudomonadati</taxon>
        <taxon>Planctomycetota</taxon>
        <taxon>Planctomycetia</taxon>
        <taxon>Gemmatales</taxon>
        <taxon>Gemmataceae</taxon>
        <taxon>Limnoglobus</taxon>
    </lineage>
</organism>
<dbReference type="EMBL" id="CP042425">
    <property type="protein sequence ID" value="QEL14657.1"/>
    <property type="molecule type" value="Genomic_DNA"/>
</dbReference>
<dbReference type="PANTHER" id="PTHR30629">
    <property type="entry name" value="PROPHAGE INTEGRASE"/>
    <property type="match status" value="1"/>
</dbReference>
<dbReference type="Pfam" id="PF00589">
    <property type="entry name" value="Phage_integrase"/>
    <property type="match status" value="1"/>
</dbReference>
<feature type="domain" description="Tyr recombinase" evidence="5">
    <location>
        <begin position="202"/>
        <end position="373"/>
    </location>
</feature>
<dbReference type="KEGG" id="lrs:PX52LOC_01550"/>
<evidence type="ECO:0000313" key="6">
    <source>
        <dbReference type="EMBL" id="QEL14657.1"/>
    </source>
</evidence>
<dbReference type="GO" id="GO:0015074">
    <property type="term" value="P:DNA integration"/>
    <property type="evidence" value="ECO:0007669"/>
    <property type="project" value="UniProtKB-KW"/>
</dbReference>
<dbReference type="RefSeq" id="WP_149109536.1">
    <property type="nucleotide sequence ID" value="NZ_CP042425.1"/>
</dbReference>
<dbReference type="CDD" id="cd00796">
    <property type="entry name" value="INT_Rci_Hp1_C"/>
    <property type="match status" value="1"/>
</dbReference>
<dbReference type="GO" id="GO:0006310">
    <property type="term" value="P:DNA recombination"/>
    <property type="evidence" value="ECO:0007669"/>
    <property type="project" value="UniProtKB-KW"/>
</dbReference>
<reference evidence="7" key="1">
    <citation type="submission" date="2019-08" db="EMBL/GenBank/DDBJ databases">
        <title>Limnoglobus roseus gen. nov., sp. nov., a novel freshwater planctomycete with a giant genome from the family Gemmataceae.</title>
        <authorList>
            <person name="Kulichevskaya I.S."/>
            <person name="Naumoff D.G."/>
            <person name="Miroshnikov K."/>
            <person name="Ivanova A."/>
            <person name="Philippov D.A."/>
            <person name="Hakobyan A."/>
            <person name="Rijpstra I.C."/>
            <person name="Sinninghe Damste J.S."/>
            <person name="Liesack W."/>
            <person name="Dedysh S.N."/>
        </authorList>
    </citation>
    <scope>NUCLEOTIDE SEQUENCE [LARGE SCALE GENOMIC DNA]</scope>
    <source>
        <strain evidence="7">PX52</strain>
    </source>
</reference>
<dbReference type="InterPro" id="IPR010998">
    <property type="entry name" value="Integrase_recombinase_N"/>
</dbReference>
<keyword evidence="3" id="KW-0238">DNA-binding</keyword>
<dbReference type="PROSITE" id="PS51898">
    <property type="entry name" value="TYR_RECOMBINASE"/>
    <property type="match status" value="1"/>
</dbReference>
<dbReference type="InterPro" id="IPR013762">
    <property type="entry name" value="Integrase-like_cat_sf"/>
</dbReference>
<dbReference type="Gene3D" id="3.30.160.390">
    <property type="entry name" value="Integrase, DNA-binding domain"/>
    <property type="match status" value="1"/>
</dbReference>
<keyword evidence="4" id="KW-0233">DNA recombination</keyword>
<dbReference type="Proteomes" id="UP000324974">
    <property type="component" value="Chromosome"/>
</dbReference>
<sequence>MAKDSRFKFTTLRLEKLTCPAGKTHAYFYDEEVRGLALYVAATGAMTFYLSKRIGGRYTRLRLGAWPHELSIDAARQEARKASGEVAKGNDPHREKLAARGAMTLGDLFAHHIEIAKQHNKSWEGNEDQYRLHLSQWKGRRLADITRAEVQSLHARVGKNSGRYVANRVLALLHHMYRKTAPNLGYTGPNPAAGVEKFKEKSRERFLNAEELARFFASLEMEAELFRDFFAMALLTGARRANVQGMEWTRINFAEAVWRIPETKSGEAVTVPLVADALAILTRRAESRTGPFVFASRGRTGHLVEPKSAWKRIVERAGLVDVRLHDLRRTFGSWQAAAGVSLNIIGKSMGHKNQSTTAIYARLNVQPVRAAVTTATAAMMQAAKGKGDEKKKD</sequence>
<dbReference type="PANTHER" id="PTHR30629:SF2">
    <property type="entry name" value="PROPHAGE INTEGRASE INTS-RELATED"/>
    <property type="match status" value="1"/>
</dbReference>
<protein>
    <submittedName>
        <fullName evidence="6">Tyrosine recombinase XerC</fullName>
    </submittedName>
</protein>
<evidence type="ECO:0000313" key="7">
    <source>
        <dbReference type="Proteomes" id="UP000324974"/>
    </source>
</evidence>
<accession>A0A5C1A8Q5</accession>
<dbReference type="Gene3D" id="1.10.443.10">
    <property type="entry name" value="Intergrase catalytic core"/>
    <property type="match status" value="1"/>
</dbReference>
<gene>
    <name evidence="6" type="primary">xerC</name>
    <name evidence="6" type="ORF">PX52LOC_01550</name>
</gene>
<comment type="similarity">
    <text evidence="1">Belongs to the 'phage' integrase family.</text>
</comment>